<dbReference type="Pfam" id="PF01584">
    <property type="entry name" value="CheW"/>
    <property type="match status" value="1"/>
</dbReference>
<dbReference type="SMART" id="SM00260">
    <property type="entry name" value="CheW"/>
    <property type="match status" value="1"/>
</dbReference>
<gene>
    <name evidence="6" type="primary">cheW</name>
    <name evidence="6" type="ORF">GCM10022277_06120</name>
</gene>
<dbReference type="InterPro" id="IPR002545">
    <property type="entry name" value="CheW-lke_dom"/>
</dbReference>
<feature type="domain" description="CheW-like" evidence="5">
    <location>
        <begin position="29"/>
        <end position="173"/>
    </location>
</feature>
<evidence type="ECO:0000259" key="5">
    <source>
        <dbReference type="PROSITE" id="PS50851"/>
    </source>
</evidence>
<dbReference type="Gene3D" id="2.30.30.40">
    <property type="entry name" value="SH3 Domains"/>
    <property type="match status" value="1"/>
</dbReference>
<sequence length="185" mass="20357">MSEQALSNQSGVSSKEEMENALGSHDVATDQFLTFIMANEEYGVDILSVQEIRGWEAATTIPNSPDFVKGVMNLRGTIVPIIDLRLRFGLEHVEYGPMTVVIVLKVNTPTGDKIIGIVVDAVSDVYSLTNEEMRLPPDMGDQVNTAFIKGLADVQGKMVILLNIDELLDLQEIPDAEVLRNIVRD</sequence>
<dbReference type="PANTHER" id="PTHR22617">
    <property type="entry name" value="CHEMOTAXIS SENSOR HISTIDINE KINASE-RELATED"/>
    <property type="match status" value="1"/>
</dbReference>
<evidence type="ECO:0000256" key="1">
    <source>
        <dbReference type="ARBA" id="ARBA00004496"/>
    </source>
</evidence>
<evidence type="ECO:0000256" key="4">
    <source>
        <dbReference type="SAM" id="MobiDB-lite"/>
    </source>
</evidence>
<feature type="compositionally biased region" description="Polar residues" evidence="4">
    <location>
        <begin position="1"/>
        <end position="13"/>
    </location>
</feature>
<dbReference type="PROSITE" id="PS50851">
    <property type="entry name" value="CHEW"/>
    <property type="match status" value="1"/>
</dbReference>
<proteinExistence type="predicted"/>
<dbReference type="InterPro" id="IPR036061">
    <property type="entry name" value="CheW-like_dom_sf"/>
</dbReference>
<keyword evidence="3" id="KW-0963">Cytoplasm</keyword>
<name>A0ABP7M4Y3_9GAMM</name>
<keyword evidence="7" id="KW-1185">Reference proteome</keyword>
<dbReference type="InterPro" id="IPR039315">
    <property type="entry name" value="CheW"/>
</dbReference>
<evidence type="ECO:0000256" key="2">
    <source>
        <dbReference type="ARBA" id="ARBA00021483"/>
    </source>
</evidence>
<dbReference type="RefSeq" id="WP_344795370.1">
    <property type="nucleotide sequence ID" value="NZ_BAABBN010000004.1"/>
</dbReference>
<protein>
    <recommendedName>
        <fullName evidence="2">Chemotaxis protein CheW</fullName>
    </recommendedName>
</protein>
<dbReference type="EMBL" id="BAABBN010000004">
    <property type="protein sequence ID" value="GAA3914380.1"/>
    <property type="molecule type" value="Genomic_DNA"/>
</dbReference>
<dbReference type="Proteomes" id="UP001501565">
    <property type="component" value="Unassembled WGS sequence"/>
</dbReference>
<comment type="subcellular location">
    <subcellularLocation>
        <location evidence="1">Cytoplasm</location>
    </subcellularLocation>
</comment>
<dbReference type="Gene3D" id="2.40.50.180">
    <property type="entry name" value="CheA-289, Domain 4"/>
    <property type="match status" value="1"/>
</dbReference>
<evidence type="ECO:0000313" key="7">
    <source>
        <dbReference type="Proteomes" id="UP001501565"/>
    </source>
</evidence>
<reference evidence="7" key="1">
    <citation type="journal article" date="2019" name="Int. J. Syst. Evol. Microbiol.">
        <title>The Global Catalogue of Microorganisms (GCM) 10K type strain sequencing project: providing services to taxonomists for standard genome sequencing and annotation.</title>
        <authorList>
            <consortium name="The Broad Institute Genomics Platform"/>
            <consortium name="The Broad Institute Genome Sequencing Center for Infectious Disease"/>
            <person name="Wu L."/>
            <person name="Ma J."/>
        </authorList>
    </citation>
    <scope>NUCLEOTIDE SEQUENCE [LARGE SCALE GENOMIC DNA]</scope>
    <source>
        <strain evidence="7">JCM 17551</strain>
    </source>
</reference>
<dbReference type="CDD" id="cd00732">
    <property type="entry name" value="CheW"/>
    <property type="match status" value="1"/>
</dbReference>
<comment type="caution">
    <text evidence="6">The sequence shown here is derived from an EMBL/GenBank/DDBJ whole genome shotgun (WGS) entry which is preliminary data.</text>
</comment>
<dbReference type="SUPFAM" id="SSF50341">
    <property type="entry name" value="CheW-like"/>
    <property type="match status" value="1"/>
</dbReference>
<dbReference type="PANTHER" id="PTHR22617:SF45">
    <property type="entry name" value="CHEMOTAXIS PROTEIN CHEW"/>
    <property type="match status" value="1"/>
</dbReference>
<evidence type="ECO:0000313" key="6">
    <source>
        <dbReference type="EMBL" id="GAA3914380.1"/>
    </source>
</evidence>
<organism evidence="6 7">
    <name type="scientific">Litoribacillus peritrichatus</name>
    <dbReference type="NCBI Taxonomy" id="718191"/>
    <lineage>
        <taxon>Bacteria</taxon>
        <taxon>Pseudomonadati</taxon>
        <taxon>Pseudomonadota</taxon>
        <taxon>Gammaproteobacteria</taxon>
        <taxon>Oceanospirillales</taxon>
        <taxon>Oceanospirillaceae</taxon>
        <taxon>Litoribacillus</taxon>
    </lineage>
</organism>
<evidence type="ECO:0000256" key="3">
    <source>
        <dbReference type="ARBA" id="ARBA00022490"/>
    </source>
</evidence>
<feature type="region of interest" description="Disordered" evidence="4">
    <location>
        <begin position="1"/>
        <end position="20"/>
    </location>
</feature>
<accession>A0ABP7M4Y3</accession>